<evidence type="ECO:0008006" key="3">
    <source>
        <dbReference type="Google" id="ProtNLM"/>
    </source>
</evidence>
<comment type="caution">
    <text evidence="1">The sequence shown here is derived from an EMBL/GenBank/DDBJ whole genome shotgun (WGS) entry which is preliminary data.</text>
</comment>
<sequence>MSHKSIPSSIIFLIFSLITIDCSQSEDHSPPILPALLPVVSEASISSVAESKTFATFREIDATQNPLPCLPSPSNPKSLQLKGDQWMAGGGITVYIRDHLTGEGVPLLFVENHLPVFQTVKGRKYLAYLLFFIDGFNDTEIDGQMLVVEFVAKEKDEFNFYVTSQNTGLYVNGKSHESNVQYEPVGQNVLWHTPAERAQARRDNYNLNGGDDYVVEYLFDLTP</sequence>
<protein>
    <recommendedName>
        <fullName evidence="3">Lipoprotein</fullName>
    </recommendedName>
</protein>
<organism evidence="1 2">
    <name type="scientific">Leptospira ainlahdjerensis</name>
    <dbReference type="NCBI Taxonomy" id="2810033"/>
    <lineage>
        <taxon>Bacteria</taxon>
        <taxon>Pseudomonadati</taxon>
        <taxon>Spirochaetota</taxon>
        <taxon>Spirochaetia</taxon>
        <taxon>Leptospirales</taxon>
        <taxon>Leptospiraceae</taxon>
        <taxon>Leptospira</taxon>
    </lineage>
</organism>
<reference evidence="1 2" key="1">
    <citation type="submission" date="2021-02" db="EMBL/GenBank/DDBJ databases">
        <title>Leptospira ainlahdjerensis sp. nov., Leptospira ainazelensis sp. nov., Leptospira abararensis sp. nov. and Leptospira chreensis sp. nov., four new species isolated from water sources in Algeria.</title>
        <authorList>
            <person name="Amara Korba A."/>
            <person name="Kainiu M."/>
            <person name="Vincent A.T."/>
            <person name="Mariet J.-F."/>
            <person name="Veyrier F.J."/>
            <person name="Goarant C."/>
            <person name="Picardeau M."/>
        </authorList>
    </citation>
    <scope>NUCLEOTIDE SEQUENCE [LARGE SCALE GENOMIC DNA]</scope>
    <source>
        <strain evidence="1 2">201903070</strain>
    </source>
</reference>
<evidence type="ECO:0000313" key="2">
    <source>
        <dbReference type="Proteomes" id="UP000724686"/>
    </source>
</evidence>
<gene>
    <name evidence="1" type="ORF">JWG45_17660</name>
</gene>
<dbReference type="Proteomes" id="UP000724686">
    <property type="component" value="Unassembled WGS sequence"/>
</dbReference>
<accession>A0ABS2UF18</accession>
<dbReference type="RefSeq" id="WP_205280950.1">
    <property type="nucleotide sequence ID" value="NZ_JAFFPU010000070.1"/>
</dbReference>
<name>A0ABS2UF18_9LEPT</name>
<keyword evidence="2" id="KW-1185">Reference proteome</keyword>
<proteinExistence type="predicted"/>
<evidence type="ECO:0000313" key="1">
    <source>
        <dbReference type="EMBL" id="MBM9578976.1"/>
    </source>
</evidence>
<dbReference type="EMBL" id="JAFFPU010000070">
    <property type="protein sequence ID" value="MBM9578976.1"/>
    <property type="molecule type" value="Genomic_DNA"/>
</dbReference>